<proteinExistence type="predicted"/>
<protein>
    <recommendedName>
        <fullName evidence="1">F-box domain-containing protein</fullName>
    </recommendedName>
</protein>
<dbReference type="OrthoDB" id="3219396at2759"/>
<name>A0A165KVF7_9APHY</name>
<feature type="non-terminal residue" evidence="2">
    <location>
        <position position="294"/>
    </location>
</feature>
<dbReference type="SUPFAM" id="SSF81383">
    <property type="entry name" value="F-box domain"/>
    <property type="match status" value="1"/>
</dbReference>
<organism evidence="2 3">
    <name type="scientific">Daedalea quercina L-15889</name>
    <dbReference type="NCBI Taxonomy" id="1314783"/>
    <lineage>
        <taxon>Eukaryota</taxon>
        <taxon>Fungi</taxon>
        <taxon>Dikarya</taxon>
        <taxon>Basidiomycota</taxon>
        <taxon>Agaricomycotina</taxon>
        <taxon>Agaricomycetes</taxon>
        <taxon>Polyporales</taxon>
        <taxon>Fomitopsis</taxon>
    </lineage>
</organism>
<dbReference type="Gene3D" id="1.20.1280.50">
    <property type="match status" value="1"/>
</dbReference>
<gene>
    <name evidence="2" type="ORF">DAEQUDRAFT_733599</name>
</gene>
<sequence>MIFSYLDVRDVISLRQTNKFFHHISHHSIIWKRFLRQADVPIPPLPPTSRHSLPNLSGLEAERLLLRSVSLQRTWESRDPRYVDAWVFDAGHTVFSMATVPGGQYLIASVGNSVDNSGERFADYSLVIYAMDHPRGGAHAIARTRTHTRAYHLKARYTTIRGRRSIAIAYVRRDWGRRSERESATPAVDVSTFSGDHEIDPPTPIKYECVALEVPLECLELLSDPRLTPGTPEWAAHASAQPKPFRYLAVLKRPNSIMFKNLEGGLASTLACPPPNQNLVRLEIALVLLRWLIR</sequence>
<dbReference type="AlphaFoldDB" id="A0A165KVF7"/>
<reference evidence="2 3" key="1">
    <citation type="journal article" date="2016" name="Mol. Biol. Evol.">
        <title>Comparative Genomics of Early-Diverging Mushroom-Forming Fungi Provides Insights into the Origins of Lignocellulose Decay Capabilities.</title>
        <authorList>
            <person name="Nagy L.G."/>
            <person name="Riley R."/>
            <person name="Tritt A."/>
            <person name="Adam C."/>
            <person name="Daum C."/>
            <person name="Floudas D."/>
            <person name="Sun H."/>
            <person name="Yadav J.S."/>
            <person name="Pangilinan J."/>
            <person name="Larsson K.H."/>
            <person name="Matsuura K."/>
            <person name="Barry K."/>
            <person name="Labutti K."/>
            <person name="Kuo R."/>
            <person name="Ohm R.A."/>
            <person name="Bhattacharya S.S."/>
            <person name="Shirouzu T."/>
            <person name="Yoshinaga Y."/>
            <person name="Martin F.M."/>
            <person name="Grigoriev I.V."/>
            <person name="Hibbett D.S."/>
        </authorList>
    </citation>
    <scope>NUCLEOTIDE SEQUENCE [LARGE SCALE GENOMIC DNA]</scope>
    <source>
        <strain evidence="2 3">L-15889</strain>
    </source>
</reference>
<dbReference type="PROSITE" id="PS50181">
    <property type="entry name" value="FBOX"/>
    <property type="match status" value="1"/>
</dbReference>
<dbReference type="InterPro" id="IPR001810">
    <property type="entry name" value="F-box_dom"/>
</dbReference>
<accession>A0A165KVF7</accession>
<dbReference type="Proteomes" id="UP000076727">
    <property type="component" value="Unassembled WGS sequence"/>
</dbReference>
<dbReference type="EMBL" id="KV429168">
    <property type="protein sequence ID" value="KZT63632.1"/>
    <property type="molecule type" value="Genomic_DNA"/>
</dbReference>
<evidence type="ECO:0000259" key="1">
    <source>
        <dbReference type="PROSITE" id="PS50181"/>
    </source>
</evidence>
<evidence type="ECO:0000313" key="3">
    <source>
        <dbReference type="Proteomes" id="UP000076727"/>
    </source>
</evidence>
<keyword evidence="3" id="KW-1185">Reference proteome</keyword>
<dbReference type="STRING" id="1314783.A0A165KVF7"/>
<dbReference type="Pfam" id="PF12937">
    <property type="entry name" value="F-box-like"/>
    <property type="match status" value="1"/>
</dbReference>
<evidence type="ECO:0000313" key="2">
    <source>
        <dbReference type="EMBL" id="KZT63632.1"/>
    </source>
</evidence>
<feature type="domain" description="F-box" evidence="1">
    <location>
        <begin position="1"/>
        <end position="34"/>
    </location>
</feature>
<dbReference type="InterPro" id="IPR036047">
    <property type="entry name" value="F-box-like_dom_sf"/>
</dbReference>